<dbReference type="EMBL" id="QTTT01000001">
    <property type="protein sequence ID" value="REE97536.1"/>
    <property type="molecule type" value="Genomic_DNA"/>
</dbReference>
<sequence length="220" mass="23158">MPDPTGEAIKVLIADDHPVVRQGLRTFLGVQDDIDVVGEAGDGTAAVALAETLRPDIVLLDLNMPAGGGLAALEEMRARRLPVRVLVLTSVTERGHVLPAVRAGAAGYLYKDVDPPALVQAIRAVHDGNVLFAPEAAEAVLDGEPPTGGGEPGSAPRLTDREREVLVQIALGRSNREIARALVVSEKTVKTHVSNLLMKLGVQDRTQAALYAVRHGLADG</sequence>
<dbReference type="PRINTS" id="PR00038">
    <property type="entry name" value="HTHLUXR"/>
</dbReference>
<dbReference type="SMART" id="SM00421">
    <property type="entry name" value="HTH_LUXR"/>
    <property type="match status" value="1"/>
</dbReference>
<evidence type="ECO:0000256" key="2">
    <source>
        <dbReference type="ARBA" id="ARBA00023125"/>
    </source>
</evidence>
<dbReference type="InterPro" id="IPR001789">
    <property type="entry name" value="Sig_transdc_resp-reg_receiver"/>
</dbReference>
<proteinExistence type="predicted"/>
<dbReference type="Gene3D" id="3.40.50.2300">
    <property type="match status" value="1"/>
</dbReference>
<dbReference type="PROSITE" id="PS50043">
    <property type="entry name" value="HTH_LUXR_2"/>
    <property type="match status" value="1"/>
</dbReference>
<keyword evidence="2" id="KW-0238">DNA-binding</keyword>
<dbReference type="Pfam" id="PF00196">
    <property type="entry name" value="GerE"/>
    <property type="match status" value="1"/>
</dbReference>
<feature type="domain" description="HTH luxR-type" evidence="4">
    <location>
        <begin position="151"/>
        <end position="216"/>
    </location>
</feature>
<dbReference type="PANTHER" id="PTHR43214:SF43">
    <property type="entry name" value="TWO-COMPONENT RESPONSE REGULATOR"/>
    <property type="match status" value="1"/>
</dbReference>
<feature type="domain" description="Response regulatory" evidence="5">
    <location>
        <begin position="10"/>
        <end position="126"/>
    </location>
</feature>
<dbReference type="PANTHER" id="PTHR43214">
    <property type="entry name" value="TWO-COMPONENT RESPONSE REGULATOR"/>
    <property type="match status" value="1"/>
</dbReference>
<dbReference type="PROSITE" id="PS50110">
    <property type="entry name" value="RESPONSE_REGULATORY"/>
    <property type="match status" value="1"/>
</dbReference>
<accession>A0A3D9SNJ2</accession>
<dbReference type="InterPro" id="IPR058245">
    <property type="entry name" value="NreC/VraR/RcsB-like_REC"/>
</dbReference>
<dbReference type="OrthoDB" id="9808843at2"/>
<dbReference type="InterPro" id="IPR016032">
    <property type="entry name" value="Sig_transdc_resp-reg_C-effctor"/>
</dbReference>
<dbReference type="CDD" id="cd06170">
    <property type="entry name" value="LuxR_C_like"/>
    <property type="match status" value="1"/>
</dbReference>
<gene>
    <name evidence="6" type="ORF">DFJ69_3009</name>
</gene>
<dbReference type="SUPFAM" id="SSF46894">
    <property type="entry name" value="C-terminal effector domain of the bipartite response regulators"/>
    <property type="match status" value="1"/>
</dbReference>
<dbReference type="SUPFAM" id="SSF52172">
    <property type="entry name" value="CheY-like"/>
    <property type="match status" value="1"/>
</dbReference>
<dbReference type="GO" id="GO:0006355">
    <property type="term" value="P:regulation of DNA-templated transcription"/>
    <property type="evidence" value="ECO:0007669"/>
    <property type="project" value="InterPro"/>
</dbReference>
<evidence type="ECO:0000313" key="7">
    <source>
        <dbReference type="Proteomes" id="UP000256661"/>
    </source>
</evidence>
<comment type="caution">
    <text evidence="6">The sequence shown here is derived from an EMBL/GenBank/DDBJ whole genome shotgun (WGS) entry which is preliminary data.</text>
</comment>
<dbReference type="InterPro" id="IPR011006">
    <property type="entry name" value="CheY-like_superfamily"/>
</dbReference>
<dbReference type="InterPro" id="IPR000792">
    <property type="entry name" value="Tscrpt_reg_LuxR_C"/>
</dbReference>
<dbReference type="Pfam" id="PF00072">
    <property type="entry name" value="Response_reg"/>
    <property type="match status" value="1"/>
</dbReference>
<evidence type="ECO:0000256" key="3">
    <source>
        <dbReference type="PROSITE-ProRule" id="PRU00169"/>
    </source>
</evidence>
<dbReference type="RefSeq" id="WP_116023016.1">
    <property type="nucleotide sequence ID" value="NZ_QTTT01000001.1"/>
</dbReference>
<evidence type="ECO:0000259" key="4">
    <source>
        <dbReference type="PROSITE" id="PS50043"/>
    </source>
</evidence>
<organism evidence="6 7">
    <name type="scientific">Thermomonospora umbrina</name>
    <dbReference type="NCBI Taxonomy" id="111806"/>
    <lineage>
        <taxon>Bacteria</taxon>
        <taxon>Bacillati</taxon>
        <taxon>Actinomycetota</taxon>
        <taxon>Actinomycetes</taxon>
        <taxon>Streptosporangiales</taxon>
        <taxon>Thermomonosporaceae</taxon>
        <taxon>Thermomonospora</taxon>
    </lineage>
</organism>
<evidence type="ECO:0000313" key="6">
    <source>
        <dbReference type="EMBL" id="REE97536.1"/>
    </source>
</evidence>
<dbReference type="GO" id="GO:0003677">
    <property type="term" value="F:DNA binding"/>
    <property type="evidence" value="ECO:0007669"/>
    <property type="project" value="UniProtKB-KW"/>
</dbReference>
<protein>
    <submittedName>
        <fullName evidence="6">LuxR family two component transcriptional regulator</fullName>
    </submittedName>
</protein>
<dbReference type="Proteomes" id="UP000256661">
    <property type="component" value="Unassembled WGS sequence"/>
</dbReference>
<reference evidence="6 7" key="1">
    <citation type="submission" date="2018-08" db="EMBL/GenBank/DDBJ databases">
        <title>Sequencing the genomes of 1000 actinobacteria strains.</title>
        <authorList>
            <person name="Klenk H.-P."/>
        </authorList>
    </citation>
    <scope>NUCLEOTIDE SEQUENCE [LARGE SCALE GENOMIC DNA]</scope>
    <source>
        <strain evidence="6 7">DSM 43927</strain>
    </source>
</reference>
<dbReference type="GO" id="GO:0000160">
    <property type="term" value="P:phosphorelay signal transduction system"/>
    <property type="evidence" value="ECO:0007669"/>
    <property type="project" value="InterPro"/>
</dbReference>
<keyword evidence="1 3" id="KW-0597">Phosphoprotein</keyword>
<name>A0A3D9SNJ2_9ACTN</name>
<keyword evidence="7" id="KW-1185">Reference proteome</keyword>
<dbReference type="InterPro" id="IPR039420">
    <property type="entry name" value="WalR-like"/>
</dbReference>
<dbReference type="CDD" id="cd17535">
    <property type="entry name" value="REC_NarL-like"/>
    <property type="match status" value="1"/>
</dbReference>
<feature type="modified residue" description="4-aspartylphosphate" evidence="3">
    <location>
        <position position="61"/>
    </location>
</feature>
<evidence type="ECO:0000259" key="5">
    <source>
        <dbReference type="PROSITE" id="PS50110"/>
    </source>
</evidence>
<dbReference type="SMART" id="SM00448">
    <property type="entry name" value="REC"/>
    <property type="match status" value="1"/>
</dbReference>
<dbReference type="PROSITE" id="PS00622">
    <property type="entry name" value="HTH_LUXR_1"/>
    <property type="match status" value="1"/>
</dbReference>
<evidence type="ECO:0000256" key="1">
    <source>
        <dbReference type="ARBA" id="ARBA00022553"/>
    </source>
</evidence>
<dbReference type="AlphaFoldDB" id="A0A3D9SNJ2"/>